<dbReference type="PATRIC" id="fig|927704.6.peg.1243"/>
<evidence type="ECO:0008006" key="3">
    <source>
        <dbReference type="Google" id="ProtNLM"/>
    </source>
</evidence>
<dbReference type="EMBL" id="AP012292">
    <property type="protein sequence ID" value="BAL82916.1"/>
    <property type="molecule type" value="Genomic_DNA"/>
</dbReference>
<sequence>MKKIAAGLLILATVVMILCSAGLSFEQGAWLDGREPGHVYVDTLGTPDEEVLANVKQTAEFFPQFMAEKFQLKLERPIDIYVGADRGKYEELLRERMHVSPETVKEKAQYTSGQSSGSKAMCVINGDKNNLKQNNNRYSTTAHELFHQMQHELSQGKSSYENTPYWLEEGSADYAGAVVSEAMGSGSVEKWYLDAKFALQYARNPAAVDQLQQTTEDGRMQLLSGRTKSYDLSDVMTYYLLQQYGAGQPMQKLGEFFRNLADDKAETAFAKTFGLEMTDFLQEFSGWWQVECSHPARFHTIIRDNVDKTAVNQFMGQLERAESWLKRNSGNSLKGEYQLVFVGTAEDFAAAEMEYGYISAAEAKSIAAGSVWAENNSTLFINVPQVTDPVQSMFVSAAMLNRLYIVQQLASDDGNEMAWLIRGASYVAGVARLAESDQGDIAAYQRYWRKKLRESQPLPTLDKLATGRALRDAGKTYDSERISNLCEYAAAELVQRYGWRGIYSWLAAARQSGDGKKAFNQVFGITVTDFAAQVHMLIY</sequence>
<evidence type="ECO:0000313" key="1">
    <source>
        <dbReference type="EMBL" id="BAL82916.1"/>
    </source>
</evidence>
<name>I0GQ79_SELRL</name>
<reference evidence="1 2" key="1">
    <citation type="submission" date="2011-10" db="EMBL/GenBank/DDBJ databases">
        <title>Whole genome sequence of Selenomonas ruminantium subsp. lactilytica TAM6421.</title>
        <authorList>
            <person name="Oguchi A."/>
            <person name="Ankai A."/>
            <person name="Kaneko J."/>
            <person name="Yamada-Narita S."/>
            <person name="Fukui S."/>
            <person name="Takahashi M."/>
            <person name="Onodera T."/>
            <person name="Kojima S."/>
            <person name="Fushimi T."/>
            <person name="Abe N."/>
            <person name="Kamio Y."/>
            <person name="Yamazaki S."/>
            <person name="Fujita N."/>
        </authorList>
    </citation>
    <scope>NUCLEOTIDE SEQUENCE [LARGE SCALE GENOMIC DNA]</scope>
    <source>
        <strain evidence="2">NBRC 103574 / TAM6421</strain>
    </source>
</reference>
<evidence type="ECO:0000313" key="2">
    <source>
        <dbReference type="Proteomes" id="UP000007887"/>
    </source>
</evidence>
<dbReference type="OrthoDB" id="1663266at2"/>
<organism evidence="1 2">
    <name type="scientific">Selenomonas ruminantium subsp. lactilytica (strain NBRC 103574 / TAM6421)</name>
    <dbReference type="NCBI Taxonomy" id="927704"/>
    <lineage>
        <taxon>Bacteria</taxon>
        <taxon>Bacillati</taxon>
        <taxon>Bacillota</taxon>
        <taxon>Negativicutes</taxon>
        <taxon>Selenomonadales</taxon>
        <taxon>Selenomonadaceae</taxon>
        <taxon>Selenomonas</taxon>
    </lineage>
</organism>
<dbReference type="AlphaFoldDB" id="I0GQ79"/>
<gene>
    <name evidence="1" type="ordered locus">SELR_12080</name>
</gene>
<dbReference type="Proteomes" id="UP000007887">
    <property type="component" value="Chromosome"/>
</dbReference>
<protein>
    <recommendedName>
        <fullName evidence="3">DUF1570 domain-containing protein</fullName>
    </recommendedName>
</protein>
<dbReference type="RefSeq" id="WP_014424353.1">
    <property type="nucleotide sequence ID" value="NC_017068.1"/>
</dbReference>
<dbReference type="HOGENOM" id="CLU_498574_0_0_9"/>
<dbReference type="eggNOG" id="ENOG5033G1P">
    <property type="taxonomic scope" value="Bacteria"/>
</dbReference>
<proteinExistence type="predicted"/>
<dbReference type="KEGG" id="sri:SELR_12080"/>
<accession>I0GQ79</accession>